<dbReference type="EMBL" id="CP046522">
    <property type="protein sequence ID" value="QGU95545.1"/>
    <property type="molecule type" value="Genomic_DNA"/>
</dbReference>
<dbReference type="Gene3D" id="1.20.1260.120">
    <property type="entry name" value="Protein of unknown function DUF2935"/>
    <property type="match status" value="1"/>
</dbReference>
<evidence type="ECO:0000313" key="1">
    <source>
        <dbReference type="EMBL" id="QGU95545.1"/>
    </source>
</evidence>
<accession>A0A6I6FCJ9</accession>
<dbReference type="Pfam" id="PF11155">
    <property type="entry name" value="DUF2935"/>
    <property type="match status" value="1"/>
</dbReference>
<sequence length="144" mass="17072">MFLYCYTYVNNISCVLNELSLWSDISSEHPIFIQTVAKLTNKNLPKSVLEKLDEVNKRFSELKNRTKEVSGMMPLNPYMSYGVIMQLRALVERFLANDRFALSVIEEVKKYGKEDKVWQTLLEHITEEQTFMYELFMKIRMQLI</sequence>
<dbReference type="InterPro" id="IPR021328">
    <property type="entry name" value="CotB-like"/>
</dbReference>
<proteinExistence type="predicted"/>
<evidence type="ECO:0000313" key="2">
    <source>
        <dbReference type="Proteomes" id="UP000422764"/>
    </source>
</evidence>
<dbReference type="AlphaFoldDB" id="A0A6I6FCJ9"/>
<protein>
    <submittedName>
        <fullName evidence="1">DUF2935 domain-containing protein</fullName>
    </submittedName>
</protein>
<gene>
    <name evidence="1" type="ORF">GOM49_10985</name>
</gene>
<name>A0A6I6FCJ9_9CLOT</name>
<keyword evidence="2" id="KW-1185">Reference proteome</keyword>
<dbReference type="Proteomes" id="UP000422764">
    <property type="component" value="Chromosome"/>
</dbReference>
<organism evidence="1 2">
    <name type="scientific">Clostridium bovifaecis</name>
    <dbReference type="NCBI Taxonomy" id="2184719"/>
    <lineage>
        <taxon>Bacteria</taxon>
        <taxon>Bacillati</taxon>
        <taxon>Bacillota</taxon>
        <taxon>Clostridia</taxon>
        <taxon>Eubacteriales</taxon>
        <taxon>Clostridiaceae</taxon>
        <taxon>Clostridium</taxon>
    </lineage>
</organism>
<reference evidence="1 2" key="1">
    <citation type="submission" date="2019-12" db="EMBL/GenBank/DDBJ databases">
        <title>Genome sequenceing of Clostridium bovifaecis.</title>
        <authorList>
            <person name="Yao Y."/>
        </authorList>
    </citation>
    <scope>NUCLEOTIDE SEQUENCE [LARGE SCALE GENOMIC DNA]</scope>
    <source>
        <strain evidence="1 2">BXX</strain>
    </source>
</reference>
<dbReference type="SUPFAM" id="SSF158430">
    <property type="entry name" value="Bacillus cereus metalloprotein-like"/>
    <property type="match status" value="1"/>
</dbReference>